<comment type="caution">
    <text evidence="1">The sequence shown here is derived from an EMBL/GenBank/DDBJ whole genome shotgun (WGS) entry which is preliminary data.</text>
</comment>
<keyword evidence="2" id="KW-1185">Reference proteome</keyword>
<organism evidence="1 2">
    <name type="scientific">Planktothrix paucivesiculata PCC 9631</name>
    <dbReference type="NCBI Taxonomy" id="671071"/>
    <lineage>
        <taxon>Bacteria</taxon>
        <taxon>Bacillati</taxon>
        <taxon>Cyanobacteriota</taxon>
        <taxon>Cyanophyceae</taxon>
        <taxon>Oscillatoriophycideae</taxon>
        <taxon>Oscillatoriales</taxon>
        <taxon>Microcoleaceae</taxon>
        <taxon>Planktothrix</taxon>
    </lineage>
</organism>
<accession>A0A7Z9BJL8</accession>
<evidence type="ECO:0000313" key="1">
    <source>
        <dbReference type="EMBL" id="VXD15285.1"/>
    </source>
</evidence>
<dbReference type="EMBL" id="CZCS02000024">
    <property type="protein sequence ID" value="VXD15285.1"/>
    <property type="molecule type" value="Genomic_DNA"/>
</dbReference>
<protein>
    <submittedName>
        <fullName evidence="1">Uncharacterized protein</fullName>
    </submittedName>
</protein>
<sequence length="52" mass="5780">MVFLVDVLPNFAVYSDSGNLEGDFGGLGCVHSWVCQRQNPDQCYLWGSNNNL</sequence>
<evidence type="ECO:0000313" key="2">
    <source>
        <dbReference type="Proteomes" id="UP000182190"/>
    </source>
</evidence>
<name>A0A7Z9BJL8_9CYAN</name>
<dbReference type="AlphaFoldDB" id="A0A7Z9BJL8"/>
<proteinExistence type="predicted"/>
<dbReference type="Proteomes" id="UP000182190">
    <property type="component" value="Unassembled WGS sequence"/>
</dbReference>
<gene>
    <name evidence="1" type="ORF">PL9631_120017</name>
</gene>
<reference evidence="1" key="1">
    <citation type="submission" date="2019-10" db="EMBL/GenBank/DDBJ databases">
        <authorList>
            <consortium name="Genoscope - CEA"/>
            <person name="William W."/>
        </authorList>
    </citation>
    <scope>NUCLEOTIDE SEQUENCE [LARGE SCALE GENOMIC DNA]</scope>
    <source>
        <strain evidence="1">BBR_PRJEB10994</strain>
    </source>
</reference>